<keyword evidence="1" id="KW-0802">TPR repeat</keyword>
<feature type="transmembrane region" description="Helical" evidence="3">
    <location>
        <begin position="179"/>
        <end position="198"/>
    </location>
</feature>
<evidence type="ECO:0000313" key="4">
    <source>
        <dbReference type="EMBL" id="OGC54114.1"/>
    </source>
</evidence>
<proteinExistence type="predicted"/>
<name>A0A1F4VAB6_UNCKA</name>
<dbReference type="AlphaFoldDB" id="A0A1F4VAB6"/>
<reference evidence="4 5" key="1">
    <citation type="journal article" date="2016" name="Nat. Commun.">
        <title>Thousands of microbial genomes shed light on interconnected biogeochemical processes in an aquifer system.</title>
        <authorList>
            <person name="Anantharaman K."/>
            <person name="Brown C.T."/>
            <person name="Hug L.A."/>
            <person name="Sharon I."/>
            <person name="Castelle C.J."/>
            <person name="Probst A.J."/>
            <person name="Thomas B.C."/>
            <person name="Singh A."/>
            <person name="Wilkins M.J."/>
            <person name="Karaoz U."/>
            <person name="Brodie E.L."/>
            <person name="Williams K.H."/>
            <person name="Hubbard S.S."/>
            <person name="Banfield J.F."/>
        </authorList>
    </citation>
    <scope>NUCLEOTIDE SEQUENCE [LARGE SCALE GENOMIC DNA]</scope>
</reference>
<dbReference type="Gene3D" id="1.25.40.10">
    <property type="entry name" value="Tetratricopeptide repeat domain"/>
    <property type="match status" value="1"/>
</dbReference>
<feature type="transmembrane region" description="Helical" evidence="3">
    <location>
        <begin position="148"/>
        <end position="167"/>
    </location>
</feature>
<evidence type="ECO:0000256" key="2">
    <source>
        <dbReference type="SAM" id="MobiDB-lite"/>
    </source>
</evidence>
<feature type="transmembrane region" description="Helical" evidence="3">
    <location>
        <begin position="210"/>
        <end position="231"/>
    </location>
</feature>
<dbReference type="SMART" id="SM00028">
    <property type="entry name" value="TPR"/>
    <property type="match status" value="2"/>
</dbReference>
<keyword evidence="3" id="KW-0812">Transmembrane</keyword>
<dbReference type="InterPro" id="IPR019734">
    <property type="entry name" value="TPR_rpt"/>
</dbReference>
<accession>A0A1F4VAB6</accession>
<dbReference type="PANTHER" id="PTHR37422:SF13">
    <property type="entry name" value="LIPOPOLYSACCHARIDE BIOSYNTHESIS PROTEIN PA4999-RELATED"/>
    <property type="match status" value="1"/>
</dbReference>
<dbReference type="Pfam" id="PF13414">
    <property type="entry name" value="TPR_11"/>
    <property type="match status" value="1"/>
</dbReference>
<feature type="transmembrane region" description="Helical" evidence="3">
    <location>
        <begin position="90"/>
        <end position="107"/>
    </location>
</feature>
<organism evidence="4 5">
    <name type="scientific">candidate division WWE3 bacterium RIFCSPHIGHO2_01_FULL_48_15</name>
    <dbReference type="NCBI Taxonomy" id="1802619"/>
    <lineage>
        <taxon>Bacteria</taxon>
        <taxon>Katanobacteria</taxon>
    </lineage>
</organism>
<comment type="caution">
    <text evidence="4">The sequence shown here is derived from an EMBL/GenBank/DDBJ whole genome shotgun (WGS) entry which is preliminary data.</text>
</comment>
<dbReference type="Proteomes" id="UP000179005">
    <property type="component" value="Unassembled WGS sequence"/>
</dbReference>
<dbReference type="EMBL" id="MEVC01000024">
    <property type="protein sequence ID" value="OGC54114.1"/>
    <property type="molecule type" value="Genomic_DNA"/>
</dbReference>
<gene>
    <name evidence="4" type="ORF">A2797_02660</name>
</gene>
<keyword evidence="3" id="KW-1133">Transmembrane helix</keyword>
<dbReference type="PANTHER" id="PTHR37422">
    <property type="entry name" value="TEICHURONIC ACID BIOSYNTHESIS PROTEIN TUAE"/>
    <property type="match status" value="1"/>
</dbReference>
<feature type="transmembrane region" description="Helical" evidence="3">
    <location>
        <begin position="283"/>
        <end position="301"/>
    </location>
</feature>
<feature type="transmembrane region" description="Helical" evidence="3">
    <location>
        <begin position="119"/>
        <end position="136"/>
    </location>
</feature>
<feature type="compositionally biased region" description="Pro residues" evidence="2">
    <location>
        <begin position="30"/>
        <end position="42"/>
    </location>
</feature>
<dbReference type="InterPro" id="IPR051533">
    <property type="entry name" value="WaaL-like"/>
</dbReference>
<feature type="repeat" description="TPR" evidence="1">
    <location>
        <begin position="598"/>
        <end position="631"/>
    </location>
</feature>
<feature type="transmembrane region" description="Helical" evidence="3">
    <location>
        <begin position="370"/>
        <end position="393"/>
    </location>
</feature>
<feature type="transmembrane region" description="Helical" evidence="3">
    <location>
        <begin position="251"/>
        <end position="271"/>
    </location>
</feature>
<keyword evidence="3" id="KW-0472">Membrane</keyword>
<protein>
    <submittedName>
        <fullName evidence="4">Uncharacterized protein</fullName>
    </submittedName>
</protein>
<dbReference type="PROSITE" id="PS50005">
    <property type="entry name" value="TPR"/>
    <property type="match status" value="2"/>
</dbReference>
<feature type="compositionally biased region" description="Basic and acidic residues" evidence="2">
    <location>
        <begin position="43"/>
        <end position="59"/>
    </location>
</feature>
<dbReference type="InterPro" id="IPR011990">
    <property type="entry name" value="TPR-like_helical_dom_sf"/>
</dbReference>
<evidence type="ECO:0000313" key="5">
    <source>
        <dbReference type="Proteomes" id="UP000179005"/>
    </source>
</evidence>
<feature type="repeat" description="TPR" evidence="1">
    <location>
        <begin position="632"/>
        <end position="665"/>
    </location>
</feature>
<dbReference type="STRING" id="1802619.A2797_02660"/>
<feature type="region of interest" description="Disordered" evidence="2">
    <location>
        <begin position="1"/>
        <end position="73"/>
    </location>
</feature>
<dbReference type="SUPFAM" id="SSF48452">
    <property type="entry name" value="TPR-like"/>
    <property type="match status" value="1"/>
</dbReference>
<feature type="transmembrane region" description="Helical" evidence="3">
    <location>
        <begin position="452"/>
        <end position="474"/>
    </location>
</feature>
<sequence>MPEEKPTKFTGWKLNVPGAPQEKPTVQEPPTSPEETPQPEPAPEPKMEPEQKMEPEKPPEPAPVKETPVHPSGPKFRWTGEAVWTIADRFINWEIVLLAFLLPIFFLPTTTEFFEFNKLSLLAVATVLGYIAWGIKSIAKKEVVFRPSYFDFPVLGIWIVTAISTIFSDSQVTSLIGQFGRFYPSLLTVTIYTLFYFLIGTNFSLGTLKWGGRALILSAAAAVAMFIPQYFGVNLLGQVWSDGRAFTPVGSPSALVLVAVVGALLALREILSENWPKWTKGAFGLLAFLLLTAPAAIYIPYDLAQKGGFPQEIKLDLATSWSVSATSFRQDPFWGSGPGTFASDFTLYKPLNFNQSPYWSIRFDKPLSEYLLVFAEMGLLGVLVYLLLISKFLTYARTRWGTTPIILGGVVLVFYLLSAASSVSTFLLYLALGSADLSANLWMASGKKRLSWAVFAATLILAIAFSVGFFRLYAADTNHRSSLNTNDAVTAYDLQRSTIQKFPWYDAYHSTLSRTNFALANTLAGKESPSDEEKAQIQVLVSQAINEAREATKLAPQSATNWENLAQLYRTLIGLAQNAETWSADSYQRAVALDLFNPLLRLNFGGYYYQIGQFESAIAQFQAAVNLKSDWANAHYNLAVAYKEVGKIDLAIQELETALKLSTPETQGYAEAQKLLEELKAQQQ</sequence>
<evidence type="ECO:0000256" key="3">
    <source>
        <dbReference type="SAM" id="Phobius"/>
    </source>
</evidence>
<feature type="transmembrane region" description="Helical" evidence="3">
    <location>
        <begin position="405"/>
        <end position="432"/>
    </location>
</feature>
<evidence type="ECO:0000256" key="1">
    <source>
        <dbReference type="PROSITE-ProRule" id="PRU00339"/>
    </source>
</evidence>